<evidence type="ECO:0000313" key="4">
    <source>
        <dbReference type="Proteomes" id="UP000243688"/>
    </source>
</evidence>
<gene>
    <name evidence="3" type="ORF">BLM47_07050</name>
</gene>
<feature type="chain" id="PRO_5038400367" description="Sporulation protein" evidence="2">
    <location>
        <begin position="22"/>
        <end position="221"/>
    </location>
</feature>
<evidence type="ECO:0008006" key="5">
    <source>
        <dbReference type="Google" id="ProtNLM"/>
    </source>
</evidence>
<dbReference type="PROSITE" id="PS51257">
    <property type="entry name" value="PROKAR_LIPOPROTEIN"/>
    <property type="match status" value="1"/>
</dbReference>
<evidence type="ECO:0000313" key="3">
    <source>
        <dbReference type="EMBL" id="PDO10480.1"/>
    </source>
</evidence>
<name>A0A2A6E023_9BACL</name>
<evidence type="ECO:0000256" key="2">
    <source>
        <dbReference type="SAM" id="SignalP"/>
    </source>
</evidence>
<feature type="region of interest" description="Disordered" evidence="1">
    <location>
        <begin position="110"/>
        <end position="132"/>
    </location>
</feature>
<proteinExistence type="predicted"/>
<keyword evidence="2" id="KW-0732">Signal</keyword>
<protein>
    <recommendedName>
        <fullName evidence="5">Sporulation protein</fullName>
    </recommendedName>
</protein>
<dbReference type="Proteomes" id="UP000243688">
    <property type="component" value="Unassembled WGS sequence"/>
</dbReference>
<organism evidence="3 4">
    <name type="scientific">Candidatus Reconcilbacillus cellulovorans</name>
    <dbReference type="NCBI Taxonomy" id="1906605"/>
    <lineage>
        <taxon>Bacteria</taxon>
        <taxon>Bacillati</taxon>
        <taxon>Bacillota</taxon>
        <taxon>Bacilli</taxon>
        <taxon>Bacillales</taxon>
        <taxon>Paenibacillaceae</taxon>
        <taxon>Candidatus Reconcilbacillus</taxon>
    </lineage>
</organism>
<accession>A0A2A6E023</accession>
<comment type="caution">
    <text evidence="3">The sequence shown here is derived from an EMBL/GenBank/DDBJ whole genome shotgun (WGS) entry which is preliminary data.</text>
</comment>
<dbReference type="AlphaFoldDB" id="A0A2A6E023"/>
<dbReference type="EMBL" id="MOXJ01000014">
    <property type="protein sequence ID" value="PDO10480.1"/>
    <property type="molecule type" value="Genomic_DNA"/>
</dbReference>
<feature type="signal peptide" evidence="2">
    <location>
        <begin position="1"/>
        <end position="21"/>
    </location>
</feature>
<sequence length="221" mass="24309">MKRAIAVAAAFALLAAGCAQTYVNRFRHGPTDYSTKVGEEHELPNPRARVAPNENAAPRGEIDAVRPLRLDHDTAAKIRDLKGIRDAFVALSGPNAYVAVILDATATGTKGKGRLNRSDRSMSSADMNDRSDVRRKLDPGTVLTEKYSYLHVPNAGDLSDELQLKIADLVRTTRPEIARVHISANAEFVNLMSRLALHEWQGGRADDFARPFYETVSKLFP</sequence>
<evidence type="ECO:0000256" key="1">
    <source>
        <dbReference type="SAM" id="MobiDB-lite"/>
    </source>
</evidence>
<reference evidence="3 4" key="1">
    <citation type="submission" date="2016-12" db="EMBL/GenBank/DDBJ databases">
        <title>Candidatus Reconcilibacillus cellulovorans genome.</title>
        <authorList>
            <person name="Kolinko S."/>
            <person name="Wu Y.-W."/>
            <person name="Tachea F."/>
            <person name="Denzel E."/>
            <person name="Hiras J."/>
            <person name="Baecker N."/>
            <person name="Chan L.J."/>
            <person name="Eichorst S.A."/>
            <person name="Frey D."/>
            <person name="Adams P.D."/>
            <person name="Pray T."/>
            <person name="Tanjore D."/>
            <person name="Petzold C.J."/>
            <person name="Gladden J.M."/>
            <person name="Simmons B.A."/>
            <person name="Singer S.W."/>
        </authorList>
    </citation>
    <scope>NUCLEOTIDE SEQUENCE [LARGE SCALE GENOMIC DNA]</scope>
    <source>
        <strain evidence="3">JTherm</strain>
    </source>
</reference>